<gene>
    <name evidence="1" type="ORF">A2714_02825</name>
</gene>
<accession>A0A1F7XY73</accession>
<proteinExistence type="predicted"/>
<comment type="caution">
    <text evidence="1">The sequence shown here is derived from an EMBL/GenBank/DDBJ whole genome shotgun (WGS) entry which is preliminary data.</text>
</comment>
<evidence type="ECO:0000313" key="1">
    <source>
        <dbReference type="EMBL" id="OGM19972.1"/>
    </source>
</evidence>
<protein>
    <recommendedName>
        <fullName evidence="3">Class I SAM-dependent methyltransferase</fullName>
    </recommendedName>
</protein>
<name>A0A1F7XY73_9BACT</name>
<evidence type="ECO:0000313" key="2">
    <source>
        <dbReference type="Proteomes" id="UP000178419"/>
    </source>
</evidence>
<dbReference type="EMBL" id="MGGE01000056">
    <property type="protein sequence ID" value="OGM19972.1"/>
    <property type="molecule type" value="Genomic_DNA"/>
</dbReference>
<dbReference type="SUPFAM" id="SSF53335">
    <property type="entry name" value="S-adenosyl-L-methionine-dependent methyltransferases"/>
    <property type="match status" value="1"/>
</dbReference>
<organism evidence="1 2">
    <name type="scientific">Candidatus Woesebacteria bacterium RIFCSPHIGHO2_01_FULL_38_9</name>
    <dbReference type="NCBI Taxonomy" id="1802492"/>
    <lineage>
        <taxon>Bacteria</taxon>
        <taxon>Candidatus Woeseibacteriota</taxon>
    </lineage>
</organism>
<dbReference type="AlphaFoldDB" id="A0A1F7XY73"/>
<sequence>MNTLSYIVDKYNLKIGRQYIVEIPNIGRNNLAELFAELKFKKGAEIGVALGEYSEVLCKVNPKLHLFSIDPWSVSAYEPETLNFGKTGRSDFNRAYKEARKRLAPYNCTVIRKTSMKALKDHKDNSLDFVYIDGNHDFVNFTNDLHYWSKKVRKGGIISGHDYIYFPSRNFNHVKRALIAYLWSYGIKPLFIVGAEAVGQPGVIRDKTRSWFWIKE</sequence>
<dbReference type="Gene3D" id="3.40.50.150">
    <property type="entry name" value="Vaccinia Virus protein VP39"/>
    <property type="match status" value="1"/>
</dbReference>
<dbReference type="Pfam" id="PF13578">
    <property type="entry name" value="Methyltransf_24"/>
    <property type="match status" value="1"/>
</dbReference>
<evidence type="ECO:0008006" key="3">
    <source>
        <dbReference type="Google" id="ProtNLM"/>
    </source>
</evidence>
<dbReference type="InterPro" id="IPR029063">
    <property type="entry name" value="SAM-dependent_MTases_sf"/>
</dbReference>
<dbReference type="Proteomes" id="UP000178419">
    <property type="component" value="Unassembled WGS sequence"/>
</dbReference>
<reference evidence="1 2" key="1">
    <citation type="journal article" date="2016" name="Nat. Commun.">
        <title>Thousands of microbial genomes shed light on interconnected biogeochemical processes in an aquifer system.</title>
        <authorList>
            <person name="Anantharaman K."/>
            <person name="Brown C.T."/>
            <person name="Hug L.A."/>
            <person name="Sharon I."/>
            <person name="Castelle C.J."/>
            <person name="Probst A.J."/>
            <person name="Thomas B.C."/>
            <person name="Singh A."/>
            <person name="Wilkins M.J."/>
            <person name="Karaoz U."/>
            <person name="Brodie E.L."/>
            <person name="Williams K.H."/>
            <person name="Hubbard S.S."/>
            <person name="Banfield J.F."/>
        </authorList>
    </citation>
    <scope>NUCLEOTIDE SEQUENCE [LARGE SCALE GENOMIC DNA]</scope>
</reference>